<feature type="transmembrane region" description="Helical" evidence="8">
    <location>
        <begin position="157"/>
        <end position="178"/>
    </location>
</feature>
<sequence>MKQTIVNLEKIQYWWVRFSASDPGHIRLHWASKTILSVIIAVSVMGFIAFRAGNIPVTVIIFSGVLAMLGNVTVNDDTIEQKRITTLLLPFSSAIALTGATFMATLGHVFVDALLLIIIFCALYFQRIASRYFSICMVAFMSIYFSALLQVGPAQLGWLYVAIIVGITSAFCMNFIIWRERPKKTLERAVDSFRIQVNLTLDLIMEMIAELQLDPERVKRLKHNVSKLNEYARTVSDQFDSDEDLIHWKNIEPRTIRLYIFNAAMLMETLSSAVSQLKMHHAFEHEAVRLVLLQLMRRLREVSFIESRHNHGALLEAEDILVQFKQKLGHLRTDNKESENWLYLLRRIQSITEHLIKGIHRIYEIRDRTPVPENRPPLEENESLLDQESDKKQGLYPETKKAIQAVVAGGLAITFGYWLSPSHKYWMLLASYLVFLGTASVGRTFVKAWQRFLGTFLGAILGFVLDSLISGFPVVEIPLLFLCIFLGFYLIKISYTLLSFWITMMLAIMYNLLLGGINEQLLSARVLDTLIGAGLGTLSTAFLLPQRTKDKVAEMMVEFLMTLKENTMVHLRAYSQEGVQNHHLDYQIFLLASQLQKVRDEAEPLTKPRLRFNPSATLSSEITTLTAINYYAKHLVASSIRTKKQCLNDRLRQTIEQVNERLSENIETLCQLLSGDKINHPIVWDLQREREIIERGPDTVGDRRLAEQLINDLYYIWRINKSILYLARLLGAKKKTTENEQEH</sequence>
<feature type="transmembrane region" description="Helical" evidence="8">
    <location>
        <begin position="402"/>
        <end position="419"/>
    </location>
</feature>
<feature type="transmembrane region" description="Helical" evidence="8">
    <location>
        <begin position="109"/>
        <end position="125"/>
    </location>
</feature>
<dbReference type="Pfam" id="PF13515">
    <property type="entry name" value="FUSC_2"/>
    <property type="match status" value="1"/>
</dbReference>
<reference evidence="10" key="1">
    <citation type="journal article" date="2014" name="Int. J. Syst. Evol. Microbiol.">
        <title>Complete genome sequence of Corynebacterium casei LMG S-19264T (=DSM 44701T), isolated from a smear-ripened cheese.</title>
        <authorList>
            <consortium name="US DOE Joint Genome Institute (JGI-PGF)"/>
            <person name="Walter F."/>
            <person name="Albersmeier A."/>
            <person name="Kalinowski J."/>
            <person name="Ruckert C."/>
        </authorList>
    </citation>
    <scope>NUCLEOTIDE SEQUENCE</scope>
    <source>
        <strain evidence="10">CGMCC 1.12777</strain>
    </source>
</reference>
<evidence type="ECO:0000256" key="1">
    <source>
        <dbReference type="ARBA" id="ARBA00004651"/>
    </source>
</evidence>
<evidence type="ECO:0000256" key="6">
    <source>
        <dbReference type="ARBA" id="ARBA00043993"/>
    </source>
</evidence>
<feature type="region of interest" description="Disordered" evidence="7">
    <location>
        <begin position="370"/>
        <end position="391"/>
    </location>
</feature>
<evidence type="ECO:0000259" key="9">
    <source>
        <dbReference type="Pfam" id="PF13515"/>
    </source>
</evidence>
<evidence type="ECO:0000313" key="11">
    <source>
        <dbReference type="Proteomes" id="UP000656813"/>
    </source>
</evidence>
<feature type="transmembrane region" description="Helical" evidence="8">
    <location>
        <begin position="452"/>
        <end position="469"/>
    </location>
</feature>
<dbReference type="AlphaFoldDB" id="A0A8J2ZU63"/>
<comment type="caution">
    <text evidence="10">The sequence shown here is derived from an EMBL/GenBank/DDBJ whole genome shotgun (WGS) entry which is preliminary data.</text>
</comment>
<organism evidence="10 11">
    <name type="scientific">Pullulanibacillus pueri</name>
    <dbReference type="NCBI Taxonomy" id="1437324"/>
    <lineage>
        <taxon>Bacteria</taxon>
        <taxon>Bacillati</taxon>
        <taxon>Bacillota</taxon>
        <taxon>Bacilli</taxon>
        <taxon>Bacillales</taxon>
        <taxon>Sporolactobacillaceae</taxon>
        <taxon>Pullulanibacillus</taxon>
    </lineage>
</organism>
<dbReference type="EMBL" id="BMFV01000005">
    <property type="protein sequence ID" value="GGH77519.1"/>
    <property type="molecule type" value="Genomic_DNA"/>
</dbReference>
<keyword evidence="11" id="KW-1185">Reference proteome</keyword>
<dbReference type="PANTHER" id="PTHR30509">
    <property type="entry name" value="P-HYDROXYBENZOIC ACID EFFLUX PUMP SUBUNIT-RELATED"/>
    <property type="match status" value="1"/>
</dbReference>
<protein>
    <submittedName>
        <fullName evidence="10">Membrane protein</fullName>
    </submittedName>
</protein>
<keyword evidence="3 8" id="KW-0812">Transmembrane</keyword>
<feature type="transmembrane region" description="Helical" evidence="8">
    <location>
        <begin position="132"/>
        <end position="151"/>
    </location>
</feature>
<reference evidence="10" key="2">
    <citation type="submission" date="2020-09" db="EMBL/GenBank/DDBJ databases">
        <authorList>
            <person name="Sun Q."/>
            <person name="Zhou Y."/>
        </authorList>
    </citation>
    <scope>NUCLEOTIDE SEQUENCE</scope>
    <source>
        <strain evidence="10">CGMCC 1.12777</strain>
    </source>
</reference>
<accession>A0A8J2ZU63</accession>
<feature type="transmembrane region" description="Helical" evidence="8">
    <location>
        <begin position="425"/>
        <end position="445"/>
    </location>
</feature>
<dbReference type="InterPro" id="IPR049453">
    <property type="entry name" value="Memb_transporter_dom"/>
</dbReference>
<feature type="transmembrane region" description="Helical" evidence="8">
    <location>
        <begin position="498"/>
        <end position="517"/>
    </location>
</feature>
<evidence type="ECO:0000256" key="2">
    <source>
        <dbReference type="ARBA" id="ARBA00022475"/>
    </source>
</evidence>
<keyword evidence="2" id="KW-1003">Cell membrane</keyword>
<keyword evidence="4 8" id="KW-1133">Transmembrane helix</keyword>
<evidence type="ECO:0000256" key="3">
    <source>
        <dbReference type="ARBA" id="ARBA00022692"/>
    </source>
</evidence>
<comment type="similarity">
    <text evidence="6">Belongs to the YccS/YhfK family.</text>
</comment>
<dbReference type="RefSeq" id="WP_188496258.1">
    <property type="nucleotide sequence ID" value="NZ_BMFV01000005.1"/>
</dbReference>
<comment type="subcellular location">
    <subcellularLocation>
        <location evidence="1">Cell membrane</location>
        <topology evidence="1">Multi-pass membrane protein</topology>
    </subcellularLocation>
</comment>
<proteinExistence type="inferred from homology"/>
<evidence type="ECO:0000256" key="4">
    <source>
        <dbReference type="ARBA" id="ARBA00022989"/>
    </source>
</evidence>
<evidence type="ECO:0000256" key="7">
    <source>
        <dbReference type="SAM" id="MobiDB-lite"/>
    </source>
</evidence>
<feature type="transmembrane region" description="Helical" evidence="8">
    <location>
        <begin position="475"/>
        <end position="491"/>
    </location>
</feature>
<name>A0A8J2ZU63_9BACL</name>
<dbReference type="GO" id="GO:0005886">
    <property type="term" value="C:plasma membrane"/>
    <property type="evidence" value="ECO:0007669"/>
    <property type="project" value="UniProtKB-SubCell"/>
</dbReference>
<feature type="transmembrane region" description="Helical" evidence="8">
    <location>
        <begin position="55"/>
        <end position="74"/>
    </location>
</feature>
<evidence type="ECO:0000256" key="8">
    <source>
        <dbReference type="SAM" id="Phobius"/>
    </source>
</evidence>
<dbReference type="Proteomes" id="UP000656813">
    <property type="component" value="Unassembled WGS sequence"/>
</dbReference>
<gene>
    <name evidence="10" type="ORF">GCM10007096_09530</name>
</gene>
<dbReference type="PANTHER" id="PTHR30509:SF9">
    <property type="entry name" value="MULTIDRUG RESISTANCE PROTEIN MDTO"/>
    <property type="match status" value="1"/>
</dbReference>
<feature type="domain" description="Integral membrane bound transporter" evidence="9">
    <location>
        <begin position="411"/>
        <end position="537"/>
    </location>
</feature>
<keyword evidence="5 8" id="KW-0472">Membrane</keyword>
<evidence type="ECO:0000256" key="5">
    <source>
        <dbReference type="ARBA" id="ARBA00023136"/>
    </source>
</evidence>
<evidence type="ECO:0000313" key="10">
    <source>
        <dbReference type="EMBL" id="GGH77519.1"/>
    </source>
</evidence>
<feature type="transmembrane region" description="Helical" evidence="8">
    <location>
        <begin position="30"/>
        <end position="49"/>
    </location>
</feature>
<feature type="transmembrane region" description="Helical" evidence="8">
    <location>
        <begin position="86"/>
        <end position="103"/>
    </location>
</feature>